<sequence length="378" mass="42114">MADAVRPTRWLLPTVLPIIRIMLTTFLREDQPTEEFNSPKYLYDRYDFIIVGGGTAGCVLASRLSEVAHWKILVLEAGGPPPPESRVPGLSRLFYFPSATTWHYNLAPQRHGLRAYNNRSSPVPHGRVIGGSSTVNGMVYARGSPRDFDHWASLGNPGWDYLSVLPYFKKSERYRGPKRPHTERFHGRRGPIPVTPESPGFFTRVFLQAGRYLGFKLIDPNGPDLMGFAGPDYTIYRGERWGPVRAYLEPAAKRPNLHILHSAHVLRIIFNKDKVAVGVIFMHHDKVKAVKANLEVILSAGAIASPKVLMLSGVGPQKHLHHHGIKVVHDLPGVGKNLQEHMCLYGLTWTVKPGVPNDVLNAANPASVTQYVHQKSGM</sequence>
<evidence type="ECO:0000256" key="3">
    <source>
        <dbReference type="ARBA" id="ARBA00022630"/>
    </source>
</evidence>
<gene>
    <name evidence="8" type="ORF">SK128_022646</name>
</gene>
<protein>
    <recommendedName>
        <fullName evidence="6 7">Glucose-methanol-choline oxidoreductase N-terminal domain-containing protein</fullName>
    </recommendedName>
</protein>
<organism evidence="8 9">
    <name type="scientific">Halocaridina rubra</name>
    <name type="common">Hawaiian red shrimp</name>
    <dbReference type="NCBI Taxonomy" id="373956"/>
    <lineage>
        <taxon>Eukaryota</taxon>
        <taxon>Metazoa</taxon>
        <taxon>Ecdysozoa</taxon>
        <taxon>Arthropoda</taxon>
        <taxon>Crustacea</taxon>
        <taxon>Multicrustacea</taxon>
        <taxon>Malacostraca</taxon>
        <taxon>Eumalacostraca</taxon>
        <taxon>Eucarida</taxon>
        <taxon>Decapoda</taxon>
        <taxon>Pleocyemata</taxon>
        <taxon>Caridea</taxon>
        <taxon>Atyoidea</taxon>
        <taxon>Atyidae</taxon>
        <taxon>Halocaridina</taxon>
    </lineage>
</organism>
<accession>A0AAN9AAS3</accession>
<dbReference type="PANTHER" id="PTHR11552:SF147">
    <property type="entry name" value="CHOLINE DEHYDROGENASE, MITOCHONDRIAL"/>
    <property type="match status" value="1"/>
</dbReference>
<keyword evidence="9" id="KW-1185">Reference proteome</keyword>
<keyword evidence="3 5" id="KW-0285">Flavoprotein</keyword>
<dbReference type="Gene3D" id="3.50.50.60">
    <property type="entry name" value="FAD/NAD(P)-binding domain"/>
    <property type="match status" value="1"/>
</dbReference>
<dbReference type="Gene3D" id="3.30.560.10">
    <property type="entry name" value="Glucose Oxidase, domain 3"/>
    <property type="match status" value="1"/>
</dbReference>
<dbReference type="Pfam" id="PF00732">
    <property type="entry name" value="GMC_oxred_N"/>
    <property type="match status" value="1"/>
</dbReference>
<dbReference type="GO" id="GO:0016614">
    <property type="term" value="F:oxidoreductase activity, acting on CH-OH group of donors"/>
    <property type="evidence" value="ECO:0007669"/>
    <property type="project" value="InterPro"/>
</dbReference>
<dbReference type="PROSITE" id="PS00623">
    <property type="entry name" value="GMC_OXRED_1"/>
    <property type="match status" value="1"/>
</dbReference>
<comment type="similarity">
    <text evidence="2 5">Belongs to the GMC oxidoreductase family.</text>
</comment>
<dbReference type="AlphaFoldDB" id="A0AAN9AAS3"/>
<evidence type="ECO:0000259" key="6">
    <source>
        <dbReference type="PROSITE" id="PS00623"/>
    </source>
</evidence>
<evidence type="ECO:0000256" key="2">
    <source>
        <dbReference type="ARBA" id="ARBA00010790"/>
    </source>
</evidence>
<dbReference type="Proteomes" id="UP001381693">
    <property type="component" value="Unassembled WGS sequence"/>
</dbReference>
<comment type="cofactor">
    <cofactor evidence="1">
        <name>FAD</name>
        <dbReference type="ChEBI" id="CHEBI:57692"/>
    </cofactor>
</comment>
<evidence type="ECO:0000256" key="1">
    <source>
        <dbReference type="ARBA" id="ARBA00001974"/>
    </source>
</evidence>
<dbReference type="GO" id="GO:0050660">
    <property type="term" value="F:flavin adenine dinucleotide binding"/>
    <property type="evidence" value="ECO:0007669"/>
    <property type="project" value="InterPro"/>
</dbReference>
<dbReference type="InterPro" id="IPR012132">
    <property type="entry name" value="GMC_OxRdtase"/>
</dbReference>
<dbReference type="InterPro" id="IPR000172">
    <property type="entry name" value="GMC_OxRdtase_N"/>
</dbReference>
<feature type="domain" description="Glucose-methanol-choline oxidoreductase N-terminal" evidence="7">
    <location>
        <begin position="301"/>
        <end position="315"/>
    </location>
</feature>
<name>A0AAN9AAS3_HALRR</name>
<dbReference type="SUPFAM" id="SSF51905">
    <property type="entry name" value="FAD/NAD(P)-binding domain"/>
    <property type="match status" value="1"/>
</dbReference>
<dbReference type="InterPro" id="IPR036188">
    <property type="entry name" value="FAD/NAD-bd_sf"/>
</dbReference>
<evidence type="ECO:0000256" key="4">
    <source>
        <dbReference type="ARBA" id="ARBA00022827"/>
    </source>
</evidence>
<reference evidence="8 9" key="1">
    <citation type="submission" date="2023-11" db="EMBL/GenBank/DDBJ databases">
        <title>Halocaridina rubra genome assembly.</title>
        <authorList>
            <person name="Smith C."/>
        </authorList>
    </citation>
    <scope>NUCLEOTIDE SEQUENCE [LARGE SCALE GENOMIC DNA]</scope>
    <source>
        <strain evidence="8">EP-1</strain>
        <tissue evidence="8">Whole</tissue>
    </source>
</reference>
<dbReference type="PANTHER" id="PTHR11552">
    <property type="entry name" value="GLUCOSE-METHANOL-CHOLINE GMC OXIDOREDUCTASE"/>
    <property type="match status" value="1"/>
</dbReference>
<evidence type="ECO:0000313" key="8">
    <source>
        <dbReference type="EMBL" id="KAK7081083.1"/>
    </source>
</evidence>
<evidence type="ECO:0000259" key="7">
    <source>
        <dbReference type="PROSITE" id="PS00624"/>
    </source>
</evidence>
<dbReference type="EMBL" id="JAXCGZ010005707">
    <property type="protein sequence ID" value="KAK7081083.1"/>
    <property type="molecule type" value="Genomic_DNA"/>
</dbReference>
<evidence type="ECO:0000256" key="5">
    <source>
        <dbReference type="RuleBase" id="RU003968"/>
    </source>
</evidence>
<proteinExistence type="inferred from homology"/>
<keyword evidence="4 5" id="KW-0274">FAD</keyword>
<dbReference type="PROSITE" id="PS00624">
    <property type="entry name" value="GMC_OXRED_2"/>
    <property type="match status" value="1"/>
</dbReference>
<feature type="domain" description="Glucose-methanol-choline oxidoreductase N-terminal" evidence="6">
    <location>
        <begin position="126"/>
        <end position="149"/>
    </location>
</feature>
<comment type="caution">
    <text evidence="8">The sequence shown here is derived from an EMBL/GenBank/DDBJ whole genome shotgun (WGS) entry which is preliminary data.</text>
</comment>
<evidence type="ECO:0000313" key="9">
    <source>
        <dbReference type="Proteomes" id="UP001381693"/>
    </source>
</evidence>